<feature type="transmembrane region" description="Helical" evidence="1">
    <location>
        <begin position="7"/>
        <end position="25"/>
    </location>
</feature>
<dbReference type="OrthoDB" id="6626733at2"/>
<dbReference type="Proteomes" id="UP000242515">
    <property type="component" value="Unassembled WGS sequence"/>
</dbReference>
<dbReference type="InterPro" id="IPR032118">
    <property type="entry name" value="Phage_holin_HP1"/>
</dbReference>
<name>A0A1H9F028_9GAMM</name>
<proteinExistence type="predicted"/>
<feature type="transmembrane region" description="Helical" evidence="1">
    <location>
        <begin position="31"/>
        <end position="47"/>
    </location>
</feature>
<gene>
    <name evidence="2" type="ORF">SAMN05216522_102121</name>
</gene>
<dbReference type="Pfam" id="PF16080">
    <property type="entry name" value="Phage_holin_2_3"/>
    <property type="match status" value="1"/>
</dbReference>
<evidence type="ECO:0000313" key="3">
    <source>
        <dbReference type="Proteomes" id="UP000242515"/>
    </source>
</evidence>
<reference evidence="3" key="1">
    <citation type="submission" date="2016-10" db="EMBL/GenBank/DDBJ databases">
        <authorList>
            <person name="Varghese N."/>
            <person name="Submissions S."/>
        </authorList>
    </citation>
    <scope>NUCLEOTIDE SEQUENCE [LARGE SCALE GENOMIC DNA]</scope>
    <source>
        <strain evidence="3">8N4</strain>
    </source>
</reference>
<keyword evidence="1" id="KW-1133">Transmembrane helix</keyword>
<organism evidence="2 3">
    <name type="scientific">Rosenbergiella nectarea</name>
    <dbReference type="NCBI Taxonomy" id="988801"/>
    <lineage>
        <taxon>Bacteria</taxon>
        <taxon>Pseudomonadati</taxon>
        <taxon>Pseudomonadota</taxon>
        <taxon>Gammaproteobacteria</taxon>
        <taxon>Enterobacterales</taxon>
        <taxon>Erwiniaceae</taxon>
        <taxon>Rosenbergiella</taxon>
    </lineage>
</organism>
<dbReference type="EMBL" id="FOGC01000002">
    <property type="protein sequence ID" value="SEQ31330.1"/>
    <property type="molecule type" value="Genomic_DNA"/>
</dbReference>
<dbReference type="GeneID" id="71075474"/>
<keyword evidence="1" id="KW-0472">Membrane</keyword>
<dbReference type="RefSeq" id="WP_071431267.1">
    <property type="nucleotide sequence ID" value="NZ_FOGC01000002.1"/>
</dbReference>
<accession>A0A1H9F028</accession>
<sequence length="70" mass="7962">MWEKIRTFIVWFISVGMAWIGDLSLKDISTIVGLALGVVTVLINAYYKRQTLALLRSGKVTREEYDAANR</sequence>
<evidence type="ECO:0000256" key="1">
    <source>
        <dbReference type="SAM" id="Phobius"/>
    </source>
</evidence>
<keyword evidence="3" id="KW-1185">Reference proteome</keyword>
<dbReference type="STRING" id="988801.SAMN05216522_102121"/>
<dbReference type="AlphaFoldDB" id="A0A1H9F028"/>
<keyword evidence="1" id="KW-0812">Transmembrane</keyword>
<evidence type="ECO:0000313" key="2">
    <source>
        <dbReference type="EMBL" id="SEQ31330.1"/>
    </source>
</evidence>
<protein>
    <submittedName>
        <fullName evidence="2">Bacteriophage holin family HP1</fullName>
    </submittedName>
</protein>